<evidence type="ECO:0000313" key="5">
    <source>
        <dbReference type="EMBL" id="RXJ04647.1"/>
    </source>
</evidence>
<proteinExistence type="inferred from homology"/>
<evidence type="ECO:0000259" key="3">
    <source>
        <dbReference type="Pfam" id="PF13556"/>
    </source>
</evidence>
<sequence length="525" mass="61722">MKRKHFETVEVVAGQSGLHRFVKWVHVVEVIQIRKLLNGHELILTTGLGWKDDKEIFLSFLTQLIECNAAGLCIELGTHATYIPEEVIELANEHQFPIIIFHQEVPFVAITQDIHSLLINQHYQMISDLENYSQQLNKKLLEIEDYEEILHFFQKYIDLQVIATFNEKDMQFVPPLIEREQQEYRALIASDSSNMSRHPVQILGQQYAELIVVPKQRELNEFDLLIIDRTVTALAQLLLRNLYVEEKKTVEESAWMTDWLEGNHSEQAIREHLTYMDPQLKLQGGVVCICKMNSSAKSSNMDGTYFKLFCRNILEQHGFHVFTTEWKHDLIFILGNKRTKKGWRDRLNEGLKRIENVDFNAKLKLSSLSFGVGKYVNRVNDMHLSYKTAKEALRLQDILSDKNKSYFYEDLHLYRIISLVHKHSDLTDVVMEYLAPVIEYDQKYNGRLMETLKMYLACQGSKQETAKKLFVVRQTLYHRIEKIEKLLGEDFMISEKRLALEFMIVAYEYLQTTEKNNTRYHIYDL</sequence>
<dbReference type="InterPro" id="IPR041522">
    <property type="entry name" value="CdaR_GGDEF"/>
</dbReference>
<dbReference type="Proteomes" id="UP000290649">
    <property type="component" value="Unassembled WGS sequence"/>
</dbReference>
<dbReference type="Gene3D" id="1.10.10.2840">
    <property type="entry name" value="PucR C-terminal helix-turn-helix domain"/>
    <property type="match status" value="1"/>
</dbReference>
<dbReference type="EMBL" id="QOUX01000001">
    <property type="protein sequence ID" value="RXJ04647.1"/>
    <property type="molecule type" value="Genomic_DNA"/>
</dbReference>
<evidence type="ECO:0000259" key="4">
    <source>
        <dbReference type="Pfam" id="PF17853"/>
    </source>
</evidence>
<dbReference type="InterPro" id="IPR051448">
    <property type="entry name" value="CdaR-like_regulators"/>
</dbReference>
<dbReference type="AlphaFoldDB" id="A0A4Q0VY24"/>
<feature type="domain" description="CdaR GGDEF-like" evidence="4">
    <location>
        <begin position="268"/>
        <end position="395"/>
    </location>
</feature>
<dbReference type="Pfam" id="PF17853">
    <property type="entry name" value="GGDEF_2"/>
    <property type="match status" value="1"/>
</dbReference>
<comment type="caution">
    <text evidence="5">The sequence shown here is derived from an EMBL/GenBank/DDBJ whole genome shotgun (WGS) entry which is preliminary data.</text>
</comment>
<evidence type="ECO:0000259" key="2">
    <source>
        <dbReference type="Pfam" id="PF07905"/>
    </source>
</evidence>
<name>A0A4Q0VY24_9BACI</name>
<dbReference type="PANTHER" id="PTHR33744">
    <property type="entry name" value="CARBOHYDRATE DIACID REGULATOR"/>
    <property type="match status" value="1"/>
</dbReference>
<gene>
    <name evidence="5" type="ORF">DS745_03430</name>
</gene>
<evidence type="ECO:0000256" key="1">
    <source>
        <dbReference type="ARBA" id="ARBA00006754"/>
    </source>
</evidence>
<feature type="domain" description="Purine catabolism PurC-like" evidence="2">
    <location>
        <begin position="2"/>
        <end position="118"/>
    </location>
</feature>
<dbReference type="OrthoDB" id="143422at2"/>
<dbReference type="InterPro" id="IPR025736">
    <property type="entry name" value="PucR_C-HTH_dom"/>
</dbReference>
<evidence type="ECO:0000313" key="6">
    <source>
        <dbReference type="Proteomes" id="UP000290649"/>
    </source>
</evidence>
<accession>A0A4Q0VY24</accession>
<feature type="domain" description="PucR C-terminal helix-turn-helix" evidence="3">
    <location>
        <begin position="448"/>
        <end position="504"/>
    </location>
</feature>
<protein>
    <submittedName>
        <fullName evidence="5">PucR family transcriptional regulator</fullName>
    </submittedName>
</protein>
<dbReference type="RefSeq" id="WP_129077034.1">
    <property type="nucleotide sequence ID" value="NZ_QOUX01000001.1"/>
</dbReference>
<dbReference type="Pfam" id="PF07905">
    <property type="entry name" value="PucR"/>
    <property type="match status" value="1"/>
</dbReference>
<dbReference type="InterPro" id="IPR042070">
    <property type="entry name" value="PucR_C-HTH_sf"/>
</dbReference>
<dbReference type="InterPro" id="IPR012914">
    <property type="entry name" value="PucR_dom"/>
</dbReference>
<keyword evidence="6" id="KW-1185">Reference proteome</keyword>
<comment type="similarity">
    <text evidence="1">Belongs to the CdaR family.</text>
</comment>
<reference evidence="5 6" key="1">
    <citation type="journal article" date="2019" name="Int. J. Syst. Evol. Microbiol.">
        <title>Anaerobacillus alkaliphilus sp. nov., a novel alkaliphilic and moderately halophilic bacterium.</title>
        <authorList>
            <person name="Borsodi A.K."/>
            <person name="Aszalos J.M."/>
            <person name="Bihari P."/>
            <person name="Nagy I."/>
            <person name="Schumann P."/>
            <person name="Sproer C."/>
            <person name="Kovacs A.L."/>
            <person name="Boka K."/>
            <person name="Dobosy P."/>
            <person name="Ovari M."/>
            <person name="Szili-Kovacs T."/>
            <person name="Toth E."/>
        </authorList>
    </citation>
    <scope>NUCLEOTIDE SEQUENCE [LARGE SCALE GENOMIC DNA]</scope>
    <source>
        <strain evidence="5 6">B16-10</strain>
    </source>
</reference>
<dbReference type="Pfam" id="PF13556">
    <property type="entry name" value="HTH_30"/>
    <property type="match status" value="1"/>
</dbReference>
<organism evidence="5 6">
    <name type="scientific">Anaerobacillus alkaliphilus</name>
    <dbReference type="NCBI Taxonomy" id="1548597"/>
    <lineage>
        <taxon>Bacteria</taxon>
        <taxon>Bacillati</taxon>
        <taxon>Bacillota</taxon>
        <taxon>Bacilli</taxon>
        <taxon>Bacillales</taxon>
        <taxon>Bacillaceae</taxon>
        <taxon>Anaerobacillus</taxon>
    </lineage>
</organism>